<sequence>MKRILRKRCGHCKKLAPEYEKVGASFTKVKSVLIGKVNCNEHKSVAANIVFVVTLYPMVSKRFFGAQKVSLCEMLEFSKGMKVHDLQKPLLSL</sequence>
<proteinExistence type="predicted"/>
<evidence type="ECO:0000259" key="1">
    <source>
        <dbReference type="Pfam" id="PF00085"/>
    </source>
</evidence>
<dbReference type="PANTHER" id="PTHR45672">
    <property type="entry name" value="PROTEIN DISULFIDE-ISOMERASE C17H9.14C-RELATED"/>
    <property type="match status" value="1"/>
</dbReference>
<dbReference type="InterPro" id="IPR051063">
    <property type="entry name" value="PDI"/>
</dbReference>
<dbReference type="InterPro" id="IPR036249">
    <property type="entry name" value="Thioredoxin-like_sf"/>
</dbReference>
<dbReference type="Gene3D" id="3.40.30.10">
    <property type="entry name" value="Glutaredoxin"/>
    <property type="match status" value="1"/>
</dbReference>
<dbReference type="Pfam" id="PF00085">
    <property type="entry name" value="Thioredoxin"/>
    <property type="match status" value="1"/>
</dbReference>
<dbReference type="PANTHER" id="PTHR45672:SF11">
    <property type="entry name" value="PROTEIN DISULFIDE-ISOMERASE C17H9.14C"/>
    <property type="match status" value="1"/>
</dbReference>
<evidence type="ECO:0000313" key="2">
    <source>
        <dbReference type="Proteomes" id="UP001652660"/>
    </source>
</evidence>
<name>A0ABM4W9Z5_COFAR</name>
<dbReference type="Proteomes" id="UP001652660">
    <property type="component" value="Chromosome 1e"/>
</dbReference>
<gene>
    <name evidence="3" type="primary">LOC140021510</name>
</gene>
<reference evidence="2" key="1">
    <citation type="journal article" date="2025" name="Foods">
        <title>Unveiling the Microbial Signatures of Arabica Coffee Cherries: Insights into Ripeness Specific Diversity, Functional Traits, and Implications for Quality and Safety.</title>
        <authorList>
            <consortium name="RefSeq"/>
            <person name="Tenea G.N."/>
            <person name="Cifuentes V."/>
            <person name="Reyes P."/>
            <person name="Cevallos-Vallejos M."/>
        </authorList>
    </citation>
    <scope>NUCLEOTIDE SEQUENCE [LARGE SCALE GENOMIC DNA]</scope>
</reference>
<organism evidence="2 3">
    <name type="scientific">Coffea arabica</name>
    <name type="common">Arabian coffee</name>
    <dbReference type="NCBI Taxonomy" id="13443"/>
    <lineage>
        <taxon>Eukaryota</taxon>
        <taxon>Viridiplantae</taxon>
        <taxon>Streptophyta</taxon>
        <taxon>Embryophyta</taxon>
        <taxon>Tracheophyta</taxon>
        <taxon>Spermatophyta</taxon>
        <taxon>Magnoliopsida</taxon>
        <taxon>eudicotyledons</taxon>
        <taxon>Gunneridae</taxon>
        <taxon>Pentapetalae</taxon>
        <taxon>asterids</taxon>
        <taxon>lamiids</taxon>
        <taxon>Gentianales</taxon>
        <taxon>Rubiaceae</taxon>
        <taxon>Ixoroideae</taxon>
        <taxon>Gardenieae complex</taxon>
        <taxon>Bertiereae - Coffeeae clade</taxon>
        <taxon>Coffeeae</taxon>
        <taxon>Coffea</taxon>
    </lineage>
</organism>
<keyword evidence="2" id="KW-1185">Reference proteome</keyword>
<dbReference type="SUPFAM" id="SSF52833">
    <property type="entry name" value="Thioredoxin-like"/>
    <property type="match status" value="1"/>
</dbReference>
<dbReference type="InterPro" id="IPR013766">
    <property type="entry name" value="Thioredoxin_domain"/>
</dbReference>
<feature type="domain" description="Thioredoxin" evidence="1">
    <location>
        <begin position="9"/>
        <end position="57"/>
    </location>
</feature>
<evidence type="ECO:0000313" key="3">
    <source>
        <dbReference type="RefSeq" id="XP_071928616.1"/>
    </source>
</evidence>
<accession>A0ABM4W9Z5</accession>
<reference evidence="3" key="2">
    <citation type="submission" date="2025-08" db="UniProtKB">
        <authorList>
            <consortium name="RefSeq"/>
        </authorList>
    </citation>
    <scope>IDENTIFICATION</scope>
    <source>
        <tissue evidence="3">Leaves</tissue>
    </source>
</reference>
<dbReference type="RefSeq" id="XP_071928616.1">
    <property type="nucleotide sequence ID" value="XM_072072515.1"/>
</dbReference>
<protein>
    <submittedName>
        <fullName evidence="3">Protein disulfide isomerase-like 2-1</fullName>
    </submittedName>
</protein>
<dbReference type="GeneID" id="140021510"/>